<dbReference type="EMBL" id="CACRZD030000007">
    <property type="protein sequence ID" value="CAA6662527.1"/>
    <property type="molecule type" value="Genomic_DNA"/>
</dbReference>
<sequence length="80" mass="9439">MDSEIAVLVTRETWDLVPRPTDVNIVMCNSCKSLDEFIERDHDLDNTENNMTSITSQQSRYYFFISNVYTLRQSSCHFYC</sequence>
<reference evidence="1 2" key="1">
    <citation type="submission" date="2019-12" db="EMBL/GenBank/DDBJ databases">
        <authorList>
            <person name="Scholz U."/>
            <person name="Mascher M."/>
            <person name="Fiebig A."/>
        </authorList>
    </citation>
    <scope>NUCLEOTIDE SEQUENCE</scope>
</reference>
<evidence type="ECO:0000313" key="1">
    <source>
        <dbReference type="EMBL" id="CAA2622956.1"/>
    </source>
</evidence>
<organism evidence="1">
    <name type="scientific">Spirodela intermedia</name>
    <name type="common">Intermediate duckweed</name>
    <dbReference type="NCBI Taxonomy" id="51605"/>
    <lineage>
        <taxon>Eukaryota</taxon>
        <taxon>Viridiplantae</taxon>
        <taxon>Streptophyta</taxon>
        <taxon>Embryophyta</taxon>
        <taxon>Tracheophyta</taxon>
        <taxon>Spermatophyta</taxon>
        <taxon>Magnoliopsida</taxon>
        <taxon>Liliopsida</taxon>
        <taxon>Araceae</taxon>
        <taxon>Lemnoideae</taxon>
        <taxon>Spirodela</taxon>
    </lineage>
</organism>
<evidence type="ECO:0000313" key="2">
    <source>
        <dbReference type="Proteomes" id="UP001189122"/>
    </source>
</evidence>
<dbReference type="AlphaFoldDB" id="A0A7I8IXE2"/>
<dbReference type="Proteomes" id="UP001189122">
    <property type="component" value="Unassembled WGS sequence"/>
</dbReference>
<accession>A0A7I8IXE2</accession>
<dbReference type="EMBL" id="LR743594">
    <property type="protein sequence ID" value="CAA2622956.1"/>
    <property type="molecule type" value="Genomic_DNA"/>
</dbReference>
<keyword evidence="2" id="KW-1185">Reference proteome</keyword>
<protein>
    <submittedName>
        <fullName evidence="1">Uncharacterized protein</fullName>
    </submittedName>
</protein>
<name>A0A7I8IXE2_SPIIN</name>
<proteinExistence type="predicted"/>
<gene>
    <name evidence="1" type="ORF">SI7747_07008912</name>
</gene>